<dbReference type="SUPFAM" id="SSF49785">
    <property type="entry name" value="Galactose-binding domain-like"/>
    <property type="match status" value="1"/>
</dbReference>
<evidence type="ECO:0000313" key="3">
    <source>
        <dbReference type="Proteomes" id="UP001470230"/>
    </source>
</evidence>
<reference evidence="2 3" key="1">
    <citation type="submission" date="2024-04" db="EMBL/GenBank/DDBJ databases">
        <title>Tritrichomonas musculus Genome.</title>
        <authorList>
            <person name="Alves-Ferreira E."/>
            <person name="Grigg M."/>
            <person name="Lorenzi H."/>
            <person name="Galac M."/>
        </authorList>
    </citation>
    <scope>NUCLEOTIDE SEQUENCE [LARGE SCALE GENOMIC DNA]</scope>
    <source>
        <strain evidence="2 3">EAF2021</strain>
    </source>
</reference>
<evidence type="ECO:0000256" key="1">
    <source>
        <dbReference type="SAM" id="Coils"/>
    </source>
</evidence>
<gene>
    <name evidence="2" type="ORF">M9Y10_045731</name>
</gene>
<comment type="caution">
    <text evidence="2">The sequence shown here is derived from an EMBL/GenBank/DDBJ whole genome shotgun (WGS) entry which is preliminary data.</text>
</comment>
<evidence type="ECO:0000313" key="2">
    <source>
        <dbReference type="EMBL" id="KAK8883083.1"/>
    </source>
</evidence>
<keyword evidence="3" id="KW-1185">Reference proteome</keyword>
<keyword evidence="1" id="KW-0175">Coiled coil</keyword>
<dbReference type="Gene3D" id="2.60.120.260">
    <property type="entry name" value="Galactose-binding domain-like"/>
    <property type="match status" value="2"/>
</dbReference>
<dbReference type="InterPro" id="IPR008979">
    <property type="entry name" value="Galactose-bd-like_sf"/>
</dbReference>
<accession>A0ABR2JX68</accession>
<evidence type="ECO:0008006" key="4">
    <source>
        <dbReference type="Google" id="ProtNLM"/>
    </source>
</evidence>
<organism evidence="2 3">
    <name type="scientific">Tritrichomonas musculus</name>
    <dbReference type="NCBI Taxonomy" id="1915356"/>
    <lineage>
        <taxon>Eukaryota</taxon>
        <taxon>Metamonada</taxon>
        <taxon>Parabasalia</taxon>
        <taxon>Tritrichomonadida</taxon>
        <taxon>Tritrichomonadidae</taxon>
        <taxon>Tritrichomonas</taxon>
    </lineage>
</organism>
<proteinExistence type="predicted"/>
<sequence>MTTKLFKEETRTENKENEVLRHEIGKMKKVIKEQAETISFLKKGQTKLVDEMTNKIKSQSKKISSLEAQLSSFQQRIGSLVSAEISITKPGILANLKEKQKTPFDRYFVASQSSNDIYNLLVPRTDDIFTTNDEDSFFIEFQLEAKIMITGVRIYSSDSCFPRSFDIAVDGETVKSVKDARELNGKLKEMTVNFIPVRGRIVRFIQTGPNWDKGSNFLNIKGFELLSSESKYSKGVFATLVNESKSKDQHKCPVVASAYNFDFNRFHSIDTKSNIYTFGFKNSWFQIELTRGTAVLSGFRLMRCNPEKIRNFKLICTNDPRMPESSWTKLIEINEKTEKEHKVIDIYEFPNPSPPTKFVRIVQTGHNWVNDDFLVFQHFDLFGFYF</sequence>
<protein>
    <recommendedName>
        <fullName evidence="4">F5/8 type C domain-containing protein</fullName>
    </recommendedName>
</protein>
<feature type="coiled-coil region" evidence="1">
    <location>
        <begin position="49"/>
        <end position="76"/>
    </location>
</feature>
<dbReference type="Proteomes" id="UP001470230">
    <property type="component" value="Unassembled WGS sequence"/>
</dbReference>
<name>A0ABR2JX68_9EUKA</name>
<dbReference type="EMBL" id="JAPFFF010000009">
    <property type="protein sequence ID" value="KAK8883083.1"/>
    <property type="molecule type" value="Genomic_DNA"/>
</dbReference>